<evidence type="ECO:0000256" key="3">
    <source>
        <dbReference type="ARBA" id="ARBA00022679"/>
    </source>
</evidence>
<evidence type="ECO:0000256" key="7">
    <source>
        <dbReference type="ARBA" id="ARBA00023136"/>
    </source>
</evidence>
<keyword evidence="6 8" id="KW-1133">Transmembrane helix</keyword>
<keyword evidence="2" id="KW-0328">Glycosyltransferase</keyword>
<dbReference type="Proteomes" id="UP001521181">
    <property type="component" value="Unassembled WGS sequence"/>
</dbReference>
<name>A0ABS8Z0M0_9RHOB</name>
<dbReference type="InterPro" id="IPR029044">
    <property type="entry name" value="Nucleotide-diphossugar_trans"/>
</dbReference>
<evidence type="ECO:0000256" key="2">
    <source>
        <dbReference type="ARBA" id="ARBA00022676"/>
    </source>
</evidence>
<protein>
    <submittedName>
        <fullName evidence="10">Glycosyltransferase family 2 protein</fullName>
    </submittedName>
</protein>
<organism evidence="10 11">
    <name type="scientific">Rhodobacter flavimaris</name>
    <dbReference type="NCBI Taxonomy" id="2907145"/>
    <lineage>
        <taxon>Bacteria</taxon>
        <taxon>Pseudomonadati</taxon>
        <taxon>Pseudomonadota</taxon>
        <taxon>Alphaproteobacteria</taxon>
        <taxon>Rhodobacterales</taxon>
        <taxon>Rhodobacter group</taxon>
        <taxon>Rhodobacter</taxon>
    </lineage>
</organism>
<dbReference type="RefSeq" id="WP_233677890.1">
    <property type="nucleotide sequence ID" value="NZ_JAJUOS010000015.1"/>
</dbReference>
<gene>
    <name evidence="10" type="ORF">LZA78_15845</name>
</gene>
<dbReference type="Pfam" id="PF00535">
    <property type="entry name" value="Glycos_transf_2"/>
    <property type="match status" value="1"/>
</dbReference>
<keyword evidence="3" id="KW-0808">Transferase</keyword>
<dbReference type="PANTHER" id="PTHR48090">
    <property type="entry name" value="UNDECAPRENYL-PHOSPHATE 4-DEOXY-4-FORMAMIDO-L-ARABINOSE TRANSFERASE-RELATED"/>
    <property type="match status" value="1"/>
</dbReference>
<evidence type="ECO:0000313" key="11">
    <source>
        <dbReference type="Proteomes" id="UP001521181"/>
    </source>
</evidence>
<reference evidence="10 11" key="1">
    <citation type="submission" date="2021-12" db="EMBL/GenBank/DDBJ databases">
        <title>Sinirhodobacter sp. WL0062 is a bacterium isolated from seawater.</title>
        <authorList>
            <person name="Wang L."/>
            <person name="He W."/>
            <person name="Zhang D.-F."/>
        </authorList>
    </citation>
    <scope>NUCLEOTIDE SEQUENCE [LARGE SCALE GENOMIC DNA]</scope>
    <source>
        <strain evidence="10 11">WL0062</strain>
    </source>
</reference>
<evidence type="ECO:0000256" key="8">
    <source>
        <dbReference type="SAM" id="Phobius"/>
    </source>
</evidence>
<accession>A0ABS8Z0M0</accession>
<evidence type="ECO:0000259" key="9">
    <source>
        <dbReference type="Pfam" id="PF00535"/>
    </source>
</evidence>
<keyword evidence="7 8" id="KW-0472">Membrane</keyword>
<keyword evidence="1" id="KW-1003">Cell membrane</keyword>
<proteinExistence type="predicted"/>
<dbReference type="SUPFAM" id="SSF53448">
    <property type="entry name" value="Nucleotide-diphospho-sugar transferases"/>
    <property type="match status" value="1"/>
</dbReference>
<keyword evidence="11" id="KW-1185">Reference proteome</keyword>
<keyword evidence="5" id="KW-0448">Lipopolysaccharide biosynthesis</keyword>
<evidence type="ECO:0000256" key="4">
    <source>
        <dbReference type="ARBA" id="ARBA00022692"/>
    </source>
</evidence>
<evidence type="ECO:0000313" key="10">
    <source>
        <dbReference type="EMBL" id="MCE5974955.1"/>
    </source>
</evidence>
<evidence type="ECO:0000256" key="1">
    <source>
        <dbReference type="ARBA" id="ARBA00022475"/>
    </source>
</evidence>
<feature type="domain" description="Glycosyltransferase 2-like" evidence="9">
    <location>
        <begin position="13"/>
        <end position="172"/>
    </location>
</feature>
<evidence type="ECO:0000256" key="6">
    <source>
        <dbReference type="ARBA" id="ARBA00022989"/>
    </source>
</evidence>
<comment type="caution">
    <text evidence="10">The sequence shown here is derived from an EMBL/GenBank/DDBJ whole genome shotgun (WGS) entry which is preliminary data.</text>
</comment>
<dbReference type="InterPro" id="IPR001173">
    <property type="entry name" value="Glyco_trans_2-like"/>
</dbReference>
<dbReference type="InterPro" id="IPR050256">
    <property type="entry name" value="Glycosyltransferase_2"/>
</dbReference>
<dbReference type="Gene3D" id="3.90.550.10">
    <property type="entry name" value="Spore Coat Polysaccharide Biosynthesis Protein SpsA, Chain A"/>
    <property type="match status" value="1"/>
</dbReference>
<dbReference type="EMBL" id="JAJUOS010000015">
    <property type="protein sequence ID" value="MCE5974955.1"/>
    <property type="molecule type" value="Genomic_DNA"/>
</dbReference>
<feature type="transmembrane region" description="Helical" evidence="8">
    <location>
        <begin position="239"/>
        <end position="264"/>
    </location>
</feature>
<dbReference type="PANTHER" id="PTHR48090:SF3">
    <property type="entry name" value="UNDECAPRENYL-PHOSPHATE 4-DEOXY-4-FORMAMIDO-L-ARABINOSE TRANSFERASE"/>
    <property type="match status" value="1"/>
</dbReference>
<feature type="transmembrane region" description="Helical" evidence="8">
    <location>
        <begin position="276"/>
        <end position="300"/>
    </location>
</feature>
<evidence type="ECO:0000256" key="5">
    <source>
        <dbReference type="ARBA" id="ARBA00022985"/>
    </source>
</evidence>
<dbReference type="CDD" id="cd04187">
    <property type="entry name" value="DPM1_like_bac"/>
    <property type="match status" value="1"/>
</dbReference>
<keyword evidence="4 8" id="KW-0812">Transmembrane</keyword>
<sequence>MQVTKERTLKSVSLVIPFLDERATLEALFQKIASVMQGSGRKWEAIFVDDGSRDGSDQEVVRLAEQNDNVTLIRFTRNFGKAAALSAGMARAGGDVIITMDADLQDDPEEIPRFLDKLAEGYDVVSGWKQNRNDPLGKTLPSRVFNWMTAKMFDIDIHDINCGFKAYTHRAAKRLNLYGELHRFTPALLHAVGYRCAEIPVRHHARAHGVSKYGSKRMIKGMLDLGTVKLLTRYQSRPLHFFAMIGLPLLLLGLAFIGYLSVLWLLGMGPIGNRPLLLIGILMVVTGTQILGVGLVAELLQAAGLKERDKYVVAETISHGDAEMLEGTL</sequence>